<accession>A0AAP2YWF8</accession>
<dbReference type="AlphaFoldDB" id="A0AAP2YWF8"/>
<proteinExistence type="predicted"/>
<evidence type="ECO:0000256" key="1">
    <source>
        <dbReference type="SAM" id="MobiDB-lite"/>
    </source>
</evidence>
<gene>
    <name evidence="2" type="ORF">OB960_02000</name>
</gene>
<dbReference type="Proteomes" id="UP001321018">
    <property type="component" value="Unassembled WGS sequence"/>
</dbReference>
<dbReference type="RefSeq" id="WP_338002024.1">
    <property type="nucleotide sequence ID" value="NZ_JAOPKA010000001.1"/>
</dbReference>
<protein>
    <submittedName>
        <fullName evidence="2">Uncharacterized protein</fullName>
    </submittedName>
</protein>
<dbReference type="EMBL" id="JAOPKA010000001">
    <property type="protein sequence ID" value="MCU4740174.1"/>
    <property type="molecule type" value="Genomic_DNA"/>
</dbReference>
<reference evidence="2" key="1">
    <citation type="submission" date="2022-09" db="EMBL/GenBank/DDBJ databases">
        <title>Enrichment on poylsaccharides allowed isolation of novel metabolic and taxonomic groups of Haloarchaea.</title>
        <authorList>
            <person name="Sorokin D.Y."/>
            <person name="Elcheninov A.G."/>
            <person name="Khizhniak T.V."/>
            <person name="Kolganova T.V."/>
            <person name="Kublanov I.V."/>
        </authorList>
    </citation>
    <scope>NUCLEOTIDE SEQUENCE</scope>
    <source>
        <strain evidence="2">AArc-xg1-1</strain>
    </source>
</reference>
<name>A0AAP2YWF8_9EURY</name>
<sequence>MIGAVDATFEPELELELGSKRESEPTTDIDCSYRTEPPTTPTGDGDHAHA</sequence>
<evidence type="ECO:0000313" key="2">
    <source>
        <dbReference type="EMBL" id="MCU4740174.1"/>
    </source>
</evidence>
<comment type="caution">
    <text evidence="2">The sequence shown here is derived from an EMBL/GenBank/DDBJ whole genome shotgun (WGS) entry which is preliminary data.</text>
</comment>
<organism evidence="2 3">
    <name type="scientific">Natronoglomus mannanivorans</name>
    <dbReference type="NCBI Taxonomy" id="2979990"/>
    <lineage>
        <taxon>Archaea</taxon>
        <taxon>Methanobacteriati</taxon>
        <taxon>Methanobacteriota</taxon>
        <taxon>Stenosarchaea group</taxon>
        <taxon>Halobacteria</taxon>
        <taxon>Halobacteriales</taxon>
        <taxon>Natrialbaceae</taxon>
        <taxon>Natronoglomus</taxon>
    </lineage>
</organism>
<evidence type="ECO:0000313" key="3">
    <source>
        <dbReference type="Proteomes" id="UP001321018"/>
    </source>
</evidence>
<feature type="region of interest" description="Disordered" evidence="1">
    <location>
        <begin position="1"/>
        <end position="50"/>
    </location>
</feature>